<dbReference type="GO" id="GO:0008270">
    <property type="term" value="F:zinc ion binding"/>
    <property type="evidence" value="ECO:0007669"/>
    <property type="project" value="UniProtKB-UniRule"/>
</dbReference>
<dbReference type="GO" id="GO:0048254">
    <property type="term" value="P:snoRNA localization"/>
    <property type="evidence" value="ECO:0007669"/>
    <property type="project" value="TreeGrafter"/>
</dbReference>
<evidence type="ECO:0000256" key="5">
    <source>
        <dbReference type="ARBA" id="ARBA00049654"/>
    </source>
</evidence>
<dbReference type="GO" id="GO:0000492">
    <property type="term" value="P:box C/D snoRNP assembly"/>
    <property type="evidence" value="ECO:0007669"/>
    <property type="project" value="TreeGrafter"/>
</dbReference>
<gene>
    <name evidence="9" type="ORF">GPM918_LOCUS20670</name>
    <name evidence="10" type="ORF">SRO942_LOCUS20669</name>
</gene>
<comment type="caution">
    <text evidence="9">The sequence shown here is derived from an EMBL/GenBank/DDBJ whole genome shotgun (WGS) entry which is preliminary data.</text>
</comment>
<dbReference type="CDD" id="cd23023">
    <property type="entry name" value="zf-HIT_BCD1"/>
    <property type="match status" value="1"/>
</dbReference>
<reference evidence="9" key="1">
    <citation type="submission" date="2021-02" db="EMBL/GenBank/DDBJ databases">
        <authorList>
            <person name="Nowell W R."/>
        </authorList>
    </citation>
    <scope>NUCLEOTIDE SEQUENCE</scope>
</reference>
<feature type="region of interest" description="Disordered" evidence="7">
    <location>
        <begin position="287"/>
        <end position="314"/>
    </location>
</feature>
<feature type="compositionally biased region" description="Acidic residues" evidence="7">
    <location>
        <begin position="300"/>
        <end position="314"/>
    </location>
</feature>
<dbReference type="Gene3D" id="3.30.60.190">
    <property type="match status" value="1"/>
</dbReference>
<evidence type="ECO:0000313" key="10">
    <source>
        <dbReference type="EMBL" id="CAF3904432.1"/>
    </source>
</evidence>
<dbReference type="Proteomes" id="UP000663829">
    <property type="component" value="Unassembled WGS sequence"/>
</dbReference>
<evidence type="ECO:0000256" key="1">
    <source>
        <dbReference type="ARBA" id="ARBA00022723"/>
    </source>
</evidence>
<keyword evidence="11" id="KW-1185">Reference proteome</keyword>
<feature type="domain" description="HIT-type" evidence="8">
    <location>
        <begin position="13"/>
        <end position="47"/>
    </location>
</feature>
<dbReference type="Proteomes" id="UP000681722">
    <property type="component" value="Unassembled WGS sequence"/>
</dbReference>
<evidence type="ECO:0000256" key="6">
    <source>
        <dbReference type="PROSITE-ProRule" id="PRU00453"/>
    </source>
</evidence>
<dbReference type="OrthoDB" id="272357at2759"/>
<evidence type="ECO:0000256" key="2">
    <source>
        <dbReference type="ARBA" id="ARBA00022771"/>
    </source>
</evidence>
<name>A0A814S142_9BILA</name>
<feature type="compositionally biased region" description="Basic and acidic residues" evidence="7">
    <location>
        <begin position="287"/>
        <end position="299"/>
    </location>
</feature>
<proteinExistence type="inferred from homology"/>
<dbReference type="InterPro" id="IPR051639">
    <property type="entry name" value="BCD1"/>
</dbReference>
<dbReference type="GO" id="GO:0000463">
    <property type="term" value="P:maturation of LSU-rRNA from tricistronic rRNA transcript (SSU-rRNA, 5.8S rRNA, LSU-rRNA)"/>
    <property type="evidence" value="ECO:0007669"/>
    <property type="project" value="TreeGrafter"/>
</dbReference>
<dbReference type="GO" id="GO:0005634">
    <property type="term" value="C:nucleus"/>
    <property type="evidence" value="ECO:0007669"/>
    <property type="project" value="TreeGrafter"/>
</dbReference>
<comment type="function">
    <text evidence="4">Required for box C/D snoRNAs accumulation involved in snoRNA processing, snoRNA transport to the nucleolus and ribosome biogenesis.</text>
</comment>
<dbReference type="AlphaFoldDB" id="A0A814S142"/>
<keyword evidence="3" id="KW-0862">Zinc</keyword>
<sequence>MLNPSLVSPNKKCIMCKLNTIKYTCPRCQIKTCSLDCCLKHKKHFKCNGQRDRVSFKSLTDMNDLDLLSDYRLLEEINRRVEITKRDHFIKSGLNEQTRYQKLIQTKLKTEHQIQVLFLPKFSTKHKSNKMWMDKVTNEIYWHIECKFFINDEFYEWTTIRIPTSKTTLKQILLKFHSDLIKTHLYVDISSDNEKELSERLNELSSSELQSLREKNFFKDLNQLSVWIENFGIKRKGYGHYEEKSQHIDFKTDTIDKIFKDRTIIEYPTLFISLTDDTELMRNKLNKTERTDDISMKEEGELESEEEEEKKDKS</sequence>
<dbReference type="SUPFAM" id="SSF144232">
    <property type="entry name" value="HIT/MYND zinc finger-like"/>
    <property type="match status" value="1"/>
</dbReference>
<evidence type="ECO:0000313" key="11">
    <source>
        <dbReference type="Proteomes" id="UP000663829"/>
    </source>
</evidence>
<dbReference type="Pfam" id="PF25790">
    <property type="entry name" value="BCD1"/>
    <property type="match status" value="1"/>
</dbReference>
<evidence type="ECO:0000259" key="8">
    <source>
        <dbReference type="PROSITE" id="PS51083"/>
    </source>
</evidence>
<keyword evidence="2 6" id="KW-0863">Zinc-finger</keyword>
<keyword evidence="1" id="KW-0479">Metal-binding</keyword>
<dbReference type="GO" id="GO:0070761">
    <property type="term" value="C:pre-snoRNP complex"/>
    <property type="evidence" value="ECO:0007669"/>
    <property type="project" value="TreeGrafter"/>
</dbReference>
<dbReference type="InterPro" id="IPR007529">
    <property type="entry name" value="Znf_HIT"/>
</dbReference>
<evidence type="ECO:0000256" key="3">
    <source>
        <dbReference type="ARBA" id="ARBA00022833"/>
    </source>
</evidence>
<evidence type="ECO:0000256" key="4">
    <source>
        <dbReference type="ARBA" id="ARBA00049598"/>
    </source>
</evidence>
<dbReference type="PROSITE" id="PS51083">
    <property type="entry name" value="ZF_HIT"/>
    <property type="match status" value="1"/>
</dbReference>
<dbReference type="EMBL" id="CAJOBC010006595">
    <property type="protein sequence ID" value="CAF3904432.1"/>
    <property type="molecule type" value="Genomic_DNA"/>
</dbReference>
<protein>
    <recommendedName>
        <fullName evidence="8">HIT-type domain-containing protein</fullName>
    </recommendedName>
</protein>
<dbReference type="EMBL" id="CAJNOQ010006594">
    <property type="protein sequence ID" value="CAF1140702.1"/>
    <property type="molecule type" value="Genomic_DNA"/>
</dbReference>
<accession>A0A814S142</accession>
<comment type="similarity">
    <text evidence="5">Belongs to the BCD1 family.</text>
</comment>
<organism evidence="9 11">
    <name type="scientific">Didymodactylos carnosus</name>
    <dbReference type="NCBI Taxonomy" id="1234261"/>
    <lineage>
        <taxon>Eukaryota</taxon>
        <taxon>Metazoa</taxon>
        <taxon>Spiralia</taxon>
        <taxon>Gnathifera</taxon>
        <taxon>Rotifera</taxon>
        <taxon>Eurotatoria</taxon>
        <taxon>Bdelloidea</taxon>
        <taxon>Philodinida</taxon>
        <taxon>Philodinidae</taxon>
        <taxon>Didymodactylos</taxon>
    </lineage>
</organism>
<dbReference type="InterPro" id="IPR057721">
    <property type="entry name" value="BCD1_alpha/beta"/>
</dbReference>
<dbReference type="Pfam" id="PF04438">
    <property type="entry name" value="zf-HIT"/>
    <property type="match status" value="1"/>
</dbReference>
<evidence type="ECO:0000313" key="9">
    <source>
        <dbReference type="EMBL" id="CAF1140702.1"/>
    </source>
</evidence>
<dbReference type="PANTHER" id="PTHR13483">
    <property type="entry name" value="BOX C_D SNORNA PROTEIN 1-RELATED"/>
    <property type="match status" value="1"/>
</dbReference>
<evidence type="ECO:0000256" key="7">
    <source>
        <dbReference type="SAM" id="MobiDB-lite"/>
    </source>
</evidence>